<evidence type="ECO:0000313" key="2">
    <source>
        <dbReference type="EMBL" id="CAJ1935365.1"/>
    </source>
</evidence>
<comment type="caution">
    <text evidence="2">The sequence shown here is derived from an EMBL/GenBank/DDBJ whole genome shotgun (WGS) entry which is preliminary data.</text>
</comment>
<dbReference type="Proteomes" id="UP001295423">
    <property type="component" value="Unassembled WGS sequence"/>
</dbReference>
<gene>
    <name evidence="2" type="ORF">CYCCA115_LOCUS4700</name>
</gene>
<accession>A0AAD2CKS7</accession>
<protein>
    <submittedName>
        <fullName evidence="2">Uncharacterized protein</fullName>
    </submittedName>
</protein>
<reference evidence="2" key="1">
    <citation type="submission" date="2023-08" db="EMBL/GenBank/DDBJ databases">
        <authorList>
            <person name="Audoor S."/>
            <person name="Bilcke G."/>
        </authorList>
    </citation>
    <scope>NUCLEOTIDE SEQUENCE</scope>
</reference>
<keyword evidence="3" id="KW-1185">Reference proteome</keyword>
<evidence type="ECO:0000256" key="1">
    <source>
        <dbReference type="SAM" id="MobiDB-lite"/>
    </source>
</evidence>
<evidence type="ECO:0000313" key="3">
    <source>
        <dbReference type="Proteomes" id="UP001295423"/>
    </source>
</evidence>
<feature type="region of interest" description="Disordered" evidence="1">
    <location>
        <begin position="151"/>
        <end position="173"/>
    </location>
</feature>
<name>A0AAD2CKS7_9STRA</name>
<sequence length="622" mass="69683">MEMIQRNKLGDAIDPAQCTLCNKVHAVLPNKAKTKTQLPRRSGCLLSNKNACCGNRIFERGCVEALVQGMQTGKLAFHKEFFEAAISDKKNWIYWFYKYSEYREGRDLNMRLPDNVPCPMCCVMEACNGDATTLANTSILIKNHCNLLTRGKRHSKKRKRNPRNKNNKTEHDPLLAQLGSKKTAHNLGPSNGDLALSFVELPEKGFNRQKVINALSESSNSLAGMLYFPAYHLLIDPCLGLEQLHGMAGQTNGKEDGCWHSVVPEEVAAAVDMTRFEGHPKKTKRLALNQNSTDHPLPLHKIDPQRWPSGQSYELKVEWSAFKLDRDIDCSRKKGQYPKADELMFCQVFRPSDSAKVSVALLEPRIEDADFHLGSMILQDPAGSPILERPEHICQDALFDNMLPSTGTKGIQVARSGGSGGPVDTSSNLLKTFLLRLRTFPVHRRAMPLLIVNYDGRSPCIIGLYIKVQERKRIAALYKYAMPRHGGKICFGEAGNYCHLENSAVLQRFPACRVICAIICSQYNNLKSTRRHVISNAIANQLAKWELAKTGSNPLLCLAMEANHTLVTHPVGLHRDFFENKGTDQIENKIVLVSWRFSCTEHMKTLGRGGAPGLYTFAILDW</sequence>
<organism evidence="2 3">
    <name type="scientific">Cylindrotheca closterium</name>
    <dbReference type="NCBI Taxonomy" id="2856"/>
    <lineage>
        <taxon>Eukaryota</taxon>
        <taxon>Sar</taxon>
        <taxon>Stramenopiles</taxon>
        <taxon>Ochrophyta</taxon>
        <taxon>Bacillariophyta</taxon>
        <taxon>Bacillariophyceae</taxon>
        <taxon>Bacillariophycidae</taxon>
        <taxon>Bacillariales</taxon>
        <taxon>Bacillariaceae</taxon>
        <taxon>Cylindrotheca</taxon>
    </lineage>
</organism>
<dbReference type="AlphaFoldDB" id="A0AAD2CKS7"/>
<proteinExistence type="predicted"/>
<feature type="compositionally biased region" description="Basic residues" evidence="1">
    <location>
        <begin position="151"/>
        <end position="166"/>
    </location>
</feature>
<dbReference type="EMBL" id="CAKOGP040000458">
    <property type="protein sequence ID" value="CAJ1935365.1"/>
    <property type="molecule type" value="Genomic_DNA"/>
</dbReference>